<dbReference type="Gene3D" id="3.40.630.30">
    <property type="match status" value="1"/>
</dbReference>
<dbReference type="EMBL" id="JAKWFO010000002">
    <property type="protein sequence ID" value="KAI9638840.1"/>
    <property type="molecule type" value="Genomic_DNA"/>
</dbReference>
<reference evidence="3" key="1">
    <citation type="journal article" date="2022" name="G3 (Bethesda)">
        <title>High quality genome of the basidiomycete yeast Dioszegia hungarica PDD-24b-2 isolated from cloud water.</title>
        <authorList>
            <person name="Jarrige D."/>
            <person name="Haridas S."/>
            <person name="Bleykasten-Grosshans C."/>
            <person name="Joly M."/>
            <person name="Nadalig T."/>
            <person name="Sancelme M."/>
            <person name="Vuilleumier S."/>
            <person name="Grigoriev I.V."/>
            <person name="Amato P."/>
            <person name="Bringel F."/>
        </authorList>
    </citation>
    <scope>NUCLEOTIDE SEQUENCE</scope>
    <source>
        <strain evidence="3">PDD-24b-2</strain>
    </source>
</reference>
<evidence type="ECO:0000313" key="3">
    <source>
        <dbReference type="EMBL" id="KAI9638840.1"/>
    </source>
</evidence>
<dbReference type="PANTHER" id="PTHR13947">
    <property type="entry name" value="GNAT FAMILY N-ACETYLTRANSFERASE"/>
    <property type="match status" value="1"/>
</dbReference>
<evidence type="ECO:0000256" key="1">
    <source>
        <dbReference type="ARBA" id="ARBA00022679"/>
    </source>
</evidence>
<dbReference type="GO" id="GO:0008080">
    <property type="term" value="F:N-acetyltransferase activity"/>
    <property type="evidence" value="ECO:0007669"/>
    <property type="project" value="InterPro"/>
</dbReference>
<dbReference type="InterPro" id="IPR050769">
    <property type="entry name" value="NAT_camello-type"/>
</dbReference>
<comment type="caution">
    <text evidence="3">The sequence shown here is derived from an EMBL/GenBank/DDBJ whole genome shotgun (WGS) entry which is preliminary data.</text>
</comment>
<protein>
    <submittedName>
        <fullName evidence="3">Acyl-CoA N-acyltransferase</fullName>
    </submittedName>
</protein>
<dbReference type="SUPFAM" id="SSF55729">
    <property type="entry name" value="Acyl-CoA N-acyltransferases (Nat)"/>
    <property type="match status" value="1"/>
</dbReference>
<dbReference type="Pfam" id="PF00583">
    <property type="entry name" value="Acetyltransf_1"/>
    <property type="match status" value="1"/>
</dbReference>
<dbReference type="PROSITE" id="PS51186">
    <property type="entry name" value="GNAT"/>
    <property type="match status" value="1"/>
</dbReference>
<feature type="domain" description="N-acetyltransferase" evidence="2">
    <location>
        <begin position="30"/>
        <end position="198"/>
    </location>
</feature>
<sequence>MSDPKSTISISRSTSLEPDVLQFGIDAFKLLFAPRNPDPSVLPADLINFEAVYCSPDPSTSGPACFLSARDNSVPSGSGDGGSSGHPKGKVVGICAYRPYLHRHRDSAGNLRPELVWEGKRTAEVVRLFVSPECRGQRLAQRLIERLVQEAEKDGVEVLYLHTQPFLTGAEQLWAKMGWKLLGRDTDYWESIHMVRKL</sequence>
<dbReference type="AlphaFoldDB" id="A0AA38HEL0"/>
<dbReference type="InterPro" id="IPR016181">
    <property type="entry name" value="Acyl_CoA_acyltransferase"/>
</dbReference>
<dbReference type="PANTHER" id="PTHR13947:SF37">
    <property type="entry name" value="LD18367P"/>
    <property type="match status" value="1"/>
</dbReference>
<dbReference type="Proteomes" id="UP001164286">
    <property type="component" value="Unassembled WGS sequence"/>
</dbReference>
<keyword evidence="1" id="KW-0808">Transferase</keyword>
<name>A0AA38HEL0_9TREE</name>
<dbReference type="GeneID" id="77730938"/>
<dbReference type="CDD" id="cd04301">
    <property type="entry name" value="NAT_SF"/>
    <property type="match status" value="1"/>
</dbReference>
<dbReference type="InterPro" id="IPR000182">
    <property type="entry name" value="GNAT_dom"/>
</dbReference>
<proteinExistence type="predicted"/>
<organism evidence="3 4">
    <name type="scientific">Dioszegia hungarica</name>
    <dbReference type="NCBI Taxonomy" id="4972"/>
    <lineage>
        <taxon>Eukaryota</taxon>
        <taxon>Fungi</taxon>
        <taxon>Dikarya</taxon>
        <taxon>Basidiomycota</taxon>
        <taxon>Agaricomycotina</taxon>
        <taxon>Tremellomycetes</taxon>
        <taxon>Tremellales</taxon>
        <taxon>Bulleribasidiaceae</taxon>
        <taxon>Dioszegia</taxon>
    </lineage>
</organism>
<gene>
    <name evidence="3" type="ORF">MKK02DRAFT_41864</name>
</gene>
<evidence type="ECO:0000313" key="4">
    <source>
        <dbReference type="Proteomes" id="UP001164286"/>
    </source>
</evidence>
<evidence type="ECO:0000259" key="2">
    <source>
        <dbReference type="PROSITE" id="PS51186"/>
    </source>
</evidence>
<dbReference type="RefSeq" id="XP_052948617.1">
    <property type="nucleotide sequence ID" value="XM_053091733.1"/>
</dbReference>
<accession>A0AA38HEL0</accession>
<keyword evidence="4" id="KW-1185">Reference proteome</keyword>